<evidence type="ECO:0000313" key="11">
    <source>
        <dbReference type="Proteomes" id="UP000321570"/>
    </source>
</evidence>
<evidence type="ECO:0008006" key="12">
    <source>
        <dbReference type="Google" id="ProtNLM"/>
    </source>
</evidence>
<reference evidence="10 11" key="1">
    <citation type="submission" date="2019-07" db="EMBL/GenBank/DDBJ databases">
        <authorList>
            <person name="Jastrzebski P J."/>
            <person name="Paukszto L."/>
            <person name="Jastrzebski P J."/>
        </authorList>
    </citation>
    <scope>NUCLEOTIDE SEQUENCE [LARGE SCALE GENOMIC DNA]</scope>
    <source>
        <strain evidence="10 11">WMS-il1</strain>
    </source>
</reference>
<dbReference type="GO" id="GO:0000822">
    <property type="term" value="F:inositol hexakisphosphate binding"/>
    <property type="evidence" value="ECO:0007669"/>
    <property type="project" value="TreeGrafter"/>
</dbReference>
<dbReference type="InterPro" id="IPR004331">
    <property type="entry name" value="SPX_dom"/>
</dbReference>
<feature type="domain" description="SPX" evidence="9">
    <location>
        <begin position="1"/>
        <end position="237"/>
    </location>
</feature>
<evidence type="ECO:0000313" key="10">
    <source>
        <dbReference type="EMBL" id="VUZ38959.1"/>
    </source>
</evidence>
<feature type="domain" description="EXS" evidence="8">
    <location>
        <begin position="505"/>
        <end position="705"/>
    </location>
</feature>
<proteinExistence type="inferred from homology"/>
<keyword evidence="4 7" id="KW-1133">Transmembrane helix</keyword>
<keyword evidence="3 7" id="KW-0812">Transmembrane</keyword>
<feature type="compositionally biased region" description="Basic and acidic residues" evidence="6">
    <location>
        <begin position="1092"/>
        <end position="1106"/>
    </location>
</feature>
<feature type="transmembrane region" description="Helical" evidence="7">
    <location>
        <begin position="294"/>
        <end position="315"/>
    </location>
</feature>
<evidence type="ECO:0000256" key="1">
    <source>
        <dbReference type="ARBA" id="ARBA00004141"/>
    </source>
</evidence>
<dbReference type="Pfam" id="PF03124">
    <property type="entry name" value="EXS"/>
    <property type="match status" value="1"/>
</dbReference>
<feature type="transmembrane region" description="Helical" evidence="7">
    <location>
        <begin position="459"/>
        <end position="477"/>
    </location>
</feature>
<dbReference type="GO" id="GO:0005886">
    <property type="term" value="C:plasma membrane"/>
    <property type="evidence" value="ECO:0007669"/>
    <property type="project" value="TreeGrafter"/>
</dbReference>
<evidence type="ECO:0000259" key="9">
    <source>
        <dbReference type="PROSITE" id="PS51382"/>
    </source>
</evidence>
<dbReference type="Proteomes" id="UP000321570">
    <property type="component" value="Unassembled WGS sequence"/>
</dbReference>
<feature type="region of interest" description="Disordered" evidence="6">
    <location>
        <begin position="824"/>
        <end position="877"/>
    </location>
</feature>
<dbReference type="GO" id="GO:0016036">
    <property type="term" value="P:cellular response to phosphate starvation"/>
    <property type="evidence" value="ECO:0007669"/>
    <property type="project" value="TreeGrafter"/>
</dbReference>
<feature type="compositionally biased region" description="Polar residues" evidence="6">
    <location>
        <begin position="862"/>
        <end position="875"/>
    </location>
</feature>
<dbReference type="InterPro" id="IPR004342">
    <property type="entry name" value="EXS_C"/>
</dbReference>
<dbReference type="EMBL" id="CABIJS010000011">
    <property type="protein sequence ID" value="VUZ38959.1"/>
    <property type="molecule type" value="Genomic_DNA"/>
</dbReference>
<dbReference type="Pfam" id="PF03105">
    <property type="entry name" value="SPX"/>
    <property type="match status" value="2"/>
</dbReference>
<name>A0A564XW29_HYMDI</name>
<dbReference type="GO" id="GO:0005794">
    <property type="term" value="C:Golgi apparatus"/>
    <property type="evidence" value="ECO:0007669"/>
    <property type="project" value="TreeGrafter"/>
</dbReference>
<dbReference type="PROSITE" id="PS51382">
    <property type="entry name" value="SPX"/>
    <property type="match status" value="1"/>
</dbReference>
<feature type="compositionally biased region" description="Polar residues" evidence="6">
    <location>
        <begin position="1038"/>
        <end position="1047"/>
    </location>
</feature>
<dbReference type="PANTHER" id="PTHR10783">
    <property type="entry name" value="XENOTROPIC AND POLYTROPIC RETROVIRUS RECEPTOR 1-RELATED"/>
    <property type="match status" value="1"/>
</dbReference>
<evidence type="ECO:0000256" key="6">
    <source>
        <dbReference type="SAM" id="MobiDB-lite"/>
    </source>
</evidence>
<organism evidence="10 11">
    <name type="scientific">Hymenolepis diminuta</name>
    <name type="common">Rat tapeworm</name>
    <dbReference type="NCBI Taxonomy" id="6216"/>
    <lineage>
        <taxon>Eukaryota</taxon>
        <taxon>Metazoa</taxon>
        <taxon>Spiralia</taxon>
        <taxon>Lophotrochozoa</taxon>
        <taxon>Platyhelminthes</taxon>
        <taxon>Cestoda</taxon>
        <taxon>Eucestoda</taxon>
        <taxon>Cyclophyllidea</taxon>
        <taxon>Hymenolepididae</taxon>
        <taxon>Hymenolepis</taxon>
    </lineage>
</organism>
<dbReference type="PROSITE" id="PS51380">
    <property type="entry name" value="EXS"/>
    <property type="match status" value="1"/>
</dbReference>
<feature type="region of interest" description="Disordered" evidence="6">
    <location>
        <begin position="740"/>
        <end position="764"/>
    </location>
</feature>
<evidence type="ECO:0000256" key="3">
    <source>
        <dbReference type="ARBA" id="ARBA00022692"/>
    </source>
</evidence>
<dbReference type="PANTHER" id="PTHR10783:SF103">
    <property type="entry name" value="SOLUTE CARRIER FAMILY 53 MEMBER 1"/>
    <property type="match status" value="1"/>
</dbReference>
<feature type="compositionally biased region" description="Basic and acidic residues" evidence="6">
    <location>
        <begin position="1142"/>
        <end position="1152"/>
    </location>
</feature>
<comment type="similarity">
    <text evidence="2">Belongs to the SYG1 (TC 2.A.94) family.</text>
</comment>
<evidence type="ECO:0000256" key="2">
    <source>
        <dbReference type="ARBA" id="ARBA00009665"/>
    </source>
</evidence>
<evidence type="ECO:0000259" key="8">
    <source>
        <dbReference type="PROSITE" id="PS51380"/>
    </source>
</evidence>
<evidence type="ECO:0000256" key="4">
    <source>
        <dbReference type="ARBA" id="ARBA00022989"/>
    </source>
</evidence>
<keyword evidence="5 7" id="KW-0472">Membrane</keyword>
<keyword evidence="11" id="KW-1185">Reference proteome</keyword>
<feature type="transmembrane region" description="Helical" evidence="7">
    <location>
        <begin position="398"/>
        <end position="417"/>
    </location>
</feature>
<dbReference type="CDD" id="cd14477">
    <property type="entry name" value="SPX_XPR1_like"/>
    <property type="match status" value="1"/>
</dbReference>
<feature type="transmembrane region" description="Helical" evidence="7">
    <location>
        <begin position="370"/>
        <end position="392"/>
    </location>
</feature>
<feature type="region of interest" description="Disordered" evidence="6">
    <location>
        <begin position="1022"/>
        <end position="1157"/>
    </location>
</feature>
<feature type="transmembrane region" description="Helical" evidence="7">
    <location>
        <begin position="548"/>
        <end position="567"/>
    </location>
</feature>
<protein>
    <recommendedName>
        <fullName evidence="12">EXS domain-containing protein</fullName>
    </recommendedName>
</protein>
<accession>A0A564XW29</accession>
<dbReference type="GO" id="GO:0006817">
    <property type="term" value="P:phosphate ion transport"/>
    <property type="evidence" value="ECO:0007669"/>
    <property type="project" value="TreeGrafter"/>
</dbReference>
<dbReference type="AlphaFoldDB" id="A0A564XW29"/>
<evidence type="ECO:0000256" key="7">
    <source>
        <dbReference type="SAM" id="Phobius"/>
    </source>
</evidence>
<feature type="transmembrane region" description="Helical" evidence="7">
    <location>
        <begin position="327"/>
        <end position="349"/>
    </location>
</feature>
<comment type="subcellular location">
    <subcellularLocation>
        <location evidence="1">Membrane</location>
        <topology evidence="1">Multi-pass membrane protein</topology>
    </subcellularLocation>
</comment>
<sequence length="1173" mass="133604">MKFAEHLSAHLTPEWRKQYIEYEALKEILYKTLDDFEDLPVVDAVTVSKYFDQCDTVFFAMCQAELDKINNFFAEKLAEAKRKFATLRDEYDRHFSARRRAPIPSFYMSSPAVRINDDEDDDERGGDTSLYRTAEGTLDYNHSPVTQINDIDLLRRRRNTFRLKRGEKRLESTAQQVGQNEETPRLKTYDLKLALSEFYLSLVLLQNYQSLNYTGFRKILKKHDKLFQRPNGLEWYRDVISYEPFHTDDSVDSMITEVEDSFTKLEGGDRQKAMKRLRVPPLTAQASGKSVFRFGLFLGIFLAELVSIILVAAFTKVPPFSFPAFRLFRGSFLVIYYLCMVGVNVYGWRSSGVNHVLIFEIDPRSHLNQFQLLEVGVFFADIWGASVLLYQFSDYIRFPGYVSPLILLLFMLVLFILPFQVFQFKSRLWLLKILYRIIRAPLVRVRFPDFFLADQLNSLSFILPDLAYFICFFVHFIDSQMMVKSGFRNSTEPGKSPLFSPKAGVCDGMMWGLQPILKALPAWWRFLQCLRRYRDLTIKSPMPHLMNAGKYSTTLIAIAFAAMSGIIHSKVFFVLMVFARLFSSVCTTAWDLVMDWGLLDRHSKENLLLREELVYRFRAYYYGAMIEDVIIRFAWILPLALRNFPQLLDTEVVTSVVMFAEVTRRIIWNFFRLENEHLNNCGNFRAVRDIGIAPIRKESPDPVENVGQEGDKAAAYGMFNQLLTYTRNNANTIIQNTNTNVCDGNSGSNDEDSNNQISDGDNGVDPLNATLAEYATILRQNNHKSLWNHLRETYFQQKKEKRRRVELDKIVGMEEALRAARRDVQAKTATIPPRGASPTEDPSKVQAKLYTKAKQVSPDTPPTTIINTSGPSSHTAPHFRELRRRLQPHSVSSTMCVGEWDTHSRKVMIDGHQREAFAKATIPLTVCFLEPQQSTSAENRASICATPFASITELPVFPSTASGILLPRSGEHANVNRGLDLVIAPEMLSHLDSDDSPDDTVLPIRTRILANQLKELLSTFNSGQSTQAPGVSVVENPVPSTTSTSSYAPVLSNRPRRWRLESTGALSAGGGRRLTRTQTTQRRKWIGQGGSKKSDASVERKGDIRVRPKSVGAMEGIDFDDRGRHTSAETSTISLAEDMEDIEKGQSSEKRPSYPAKFVVDRVENPDDEVARF</sequence>
<evidence type="ECO:0000256" key="5">
    <source>
        <dbReference type="ARBA" id="ARBA00023136"/>
    </source>
</evidence>
<gene>
    <name evidence="10" type="ORF">WMSIL1_LOCUS391</name>
</gene>